<keyword evidence="1" id="KW-0472">Membrane</keyword>
<evidence type="ECO:0000313" key="2">
    <source>
        <dbReference type="EMBL" id="KIO75955.1"/>
    </source>
</evidence>
<gene>
    <name evidence="2" type="ORF">TH53_18000</name>
</gene>
<organism evidence="2 3">
    <name type="scientific">Pedobacter lusitanus</name>
    <dbReference type="NCBI Taxonomy" id="1503925"/>
    <lineage>
        <taxon>Bacteria</taxon>
        <taxon>Pseudomonadati</taxon>
        <taxon>Bacteroidota</taxon>
        <taxon>Sphingobacteriia</taxon>
        <taxon>Sphingobacteriales</taxon>
        <taxon>Sphingobacteriaceae</taxon>
        <taxon>Pedobacter</taxon>
    </lineage>
</organism>
<proteinExistence type="predicted"/>
<dbReference type="EMBL" id="JXRA01000078">
    <property type="protein sequence ID" value="KIO75955.1"/>
    <property type="molecule type" value="Genomic_DNA"/>
</dbReference>
<evidence type="ECO:0000313" key="3">
    <source>
        <dbReference type="Proteomes" id="UP000032049"/>
    </source>
</evidence>
<dbReference type="STRING" id="1503925.TH53_18000"/>
<protein>
    <submittedName>
        <fullName evidence="2">Uncharacterized protein</fullName>
    </submittedName>
</protein>
<sequence>MKTKGLQLALIIAVFLIAWLGFKLYRLAPPSSLALQKEVRPPALIDEAKTAAKILASAVDEKGYTKVTLERKADIIGDGDITRLPISKSVLDSLRLDNLDKTKKLQQASLINASLKITALRATGIIDSLQKKRYSYQDEYLTAGFSLDTLGGTFDINYQIKLLRQDYQKRKNWFSPYVQYTDILSPDKRITINGMQTLTIAAPKASRLGLSLTAGYYYNPVQGQFIPALGLGLSYNLVQF</sequence>
<keyword evidence="1" id="KW-0812">Transmembrane</keyword>
<dbReference type="Proteomes" id="UP000032049">
    <property type="component" value="Unassembled WGS sequence"/>
</dbReference>
<reference evidence="2 3" key="1">
    <citation type="submission" date="2015-01" db="EMBL/GenBank/DDBJ databases">
        <title>Draft genome sequence of Pedobacter sp. NL19 isolated from sludge of an effluent treatment pond in an abandoned uranium mine.</title>
        <authorList>
            <person name="Santos T."/>
            <person name="Caetano T."/>
            <person name="Covas C."/>
            <person name="Cruz A."/>
            <person name="Mendo S."/>
        </authorList>
    </citation>
    <scope>NUCLEOTIDE SEQUENCE [LARGE SCALE GENOMIC DNA]</scope>
    <source>
        <strain evidence="2 3">NL19</strain>
    </source>
</reference>
<dbReference type="RefSeq" id="WP_041883965.1">
    <property type="nucleotide sequence ID" value="NZ_CP157278.1"/>
</dbReference>
<dbReference type="AlphaFoldDB" id="A0A0D0GIN4"/>
<evidence type="ECO:0000256" key="1">
    <source>
        <dbReference type="SAM" id="Phobius"/>
    </source>
</evidence>
<comment type="caution">
    <text evidence="2">The sequence shown here is derived from an EMBL/GenBank/DDBJ whole genome shotgun (WGS) entry which is preliminary data.</text>
</comment>
<name>A0A0D0GIN4_9SPHI</name>
<keyword evidence="3" id="KW-1185">Reference proteome</keyword>
<feature type="transmembrane region" description="Helical" evidence="1">
    <location>
        <begin position="6"/>
        <end position="25"/>
    </location>
</feature>
<dbReference type="OrthoDB" id="794370at2"/>
<keyword evidence="1" id="KW-1133">Transmembrane helix</keyword>
<accession>A0A0D0GIN4</accession>